<dbReference type="HOGENOM" id="CLU_855247_0_0_1"/>
<name>A0A074WJF4_9PEZI</name>
<dbReference type="AlphaFoldDB" id="A0A074WJF4"/>
<protein>
    <submittedName>
        <fullName evidence="2">Uncharacterized protein</fullName>
    </submittedName>
</protein>
<gene>
    <name evidence="2" type="ORF">M436DRAFT_64304</name>
</gene>
<dbReference type="RefSeq" id="XP_013427183.1">
    <property type="nucleotide sequence ID" value="XM_013571729.1"/>
</dbReference>
<evidence type="ECO:0000313" key="3">
    <source>
        <dbReference type="Proteomes" id="UP000027730"/>
    </source>
</evidence>
<dbReference type="EMBL" id="KL584710">
    <property type="protein sequence ID" value="KEQ73153.1"/>
    <property type="molecule type" value="Genomic_DNA"/>
</dbReference>
<proteinExistence type="predicted"/>
<accession>A0A074WJF4</accession>
<organism evidence="2 3">
    <name type="scientific">Aureobasidium namibiae CBS 147.97</name>
    <dbReference type="NCBI Taxonomy" id="1043004"/>
    <lineage>
        <taxon>Eukaryota</taxon>
        <taxon>Fungi</taxon>
        <taxon>Dikarya</taxon>
        <taxon>Ascomycota</taxon>
        <taxon>Pezizomycotina</taxon>
        <taxon>Dothideomycetes</taxon>
        <taxon>Dothideomycetidae</taxon>
        <taxon>Dothideales</taxon>
        <taxon>Saccotheciaceae</taxon>
        <taxon>Aureobasidium</taxon>
    </lineage>
</organism>
<feature type="region of interest" description="Disordered" evidence="1">
    <location>
        <begin position="195"/>
        <end position="218"/>
    </location>
</feature>
<sequence>MQTLCQARLTLRNSPSPGGKCLPMDRVRHKCCGLVPWCTLSIGGGVYDIAVQLHVQGFEQVKGDSGGHLVPNLHPDGHSCVPSAQSIYICGHAILPQRLAGWSRPEVCGNIGENPGFLAEPPAKRLDRRQIAQQEFCHHRHYKSEWPATAVCDVERLVIAWADGPCMVDFTSYLRPWETDALFLTSVRKLSPGRAVDQLSSKPEARQQATKAVRNNRPSDEMNGSMVVWLETRKVAAYLLQKLTVISGLTAGLAAPYYLKGDSDPCFNCNLHGHYQATCTKLVKCGHCFVNHQSRESCDAAHSGIDRRCMVEPTNTLKRPEGWVE</sequence>
<dbReference type="OrthoDB" id="3942891at2759"/>
<keyword evidence="3" id="KW-1185">Reference proteome</keyword>
<evidence type="ECO:0000256" key="1">
    <source>
        <dbReference type="SAM" id="MobiDB-lite"/>
    </source>
</evidence>
<dbReference type="GeneID" id="25413668"/>
<reference evidence="2 3" key="1">
    <citation type="journal article" date="2014" name="BMC Genomics">
        <title>Genome sequencing of four Aureobasidium pullulans varieties: biotechnological potential, stress tolerance, and description of new species.</title>
        <authorList>
            <person name="Gostin Ar C."/>
            <person name="Ohm R.A."/>
            <person name="Kogej T."/>
            <person name="Sonjak S."/>
            <person name="Turk M."/>
            <person name="Zajc J."/>
            <person name="Zalar P."/>
            <person name="Grube M."/>
            <person name="Sun H."/>
            <person name="Han J."/>
            <person name="Sharma A."/>
            <person name="Chiniquy J."/>
            <person name="Ngan C.Y."/>
            <person name="Lipzen A."/>
            <person name="Barry K."/>
            <person name="Grigoriev I.V."/>
            <person name="Gunde-Cimerman N."/>
        </authorList>
    </citation>
    <scope>NUCLEOTIDE SEQUENCE [LARGE SCALE GENOMIC DNA]</scope>
    <source>
        <strain evidence="2 3">CBS 147.97</strain>
    </source>
</reference>
<evidence type="ECO:0000313" key="2">
    <source>
        <dbReference type="EMBL" id="KEQ73153.1"/>
    </source>
</evidence>
<dbReference type="Proteomes" id="UP000027730">
    <property type="component" value="Unassembled WGS sequence"/>
</dbReference>